<keyword evidence="1" id="KW-0812">Transmembrane</keyword>
<feature type="transmembrane region" description="Helical" evidence="1">
    <location>
        <begin position="6"/>
        <end position="26"/>
    </location>
</feature>
<evidence type="ECO:0000256" key="1">
    <source>
        <dbReference type="SAM" id="Phobius"/>
    </source>
</evidence>
<keyword evidence="1" id="KW-1133">Transmembrane helix</keyword>
<protein>
    <submittedName>
        <fullName evidence="2">Uncharacterized protein</fullName>
    </submittedName>
</protein>
<gene>
    <name evidence="2" type="ORF">AMD01_09265</name>
</gene>
<evidence type="ECO:0000313" key="2">
    <source>
        <dbReference type="EMBL" id="KOO46057.1"/>
    </source>
</evidence>
<dbReference type="AlphaFoldDB" id="A0A0M0L5C6"/>
<proteinExistence type="predicted"/>
<keyword evidence="1" id="KW-0472">Membrane</keyword>
<organism evidence="2 3">
    <name type="scientific">Priestia koreensis</name>
    <dbReference type="NCBI Taxonomy" id="284581"/>
    <lineage>
        <taxon>Bacteria</taxon>
        <taxon>Bacillati</taxon>
        <taxon>Bacillota</taxon>
        <taxon>Bacilli</taxon>
        <taxon>Bacillales</taxon>
        <taxon>Bacillaceae</taxon>
        <taxon>Priestia</taxon>
    </lineage>
</organism>
<accession>A0A0M0L5C6</accession>
<sequence length="95" mass="10694">MAMELAVVGLTYITLLVTAYVIVTYTQDERNAPILTKAYQNAYSILAFNFLIVIALIELPHLTLNQHITSYLLLMSKLISVLTLAGTIFLLTRYK</sequence>
<evidence type="ECO:0000313" key="3">
    <source>
        <dbReference type="Proteomes" id="UP000037558"/>
    </source>
</evidence>
<feature type="transmembrane region" description="Helical" evidence="1">
    <location>
        <begin position="69"/>
        <end position="91"/>
    </location>
</feature>
<dbReference type="Proteomes" id="UP000037558">
    <property type="component" value="Unassembled WGS sequence"/>
</dbReference>
<feature type="transmembrane region" description="Helical" evidence="1">
    <location>
        <begin position="38"/>
        <end position="57"/>
    </location>
</feature>
<name>A0A0M0L5C6_9BACI</name>
<dbReference type="PATRIC" id="fig|284581.3.peg.1922"/>
<dbReference type="STRING" id="284581.AMD01_09265"/>
<dbReference type="EMBL" id="LILC01000013">
    <property type="protein sequence ID" value="KOO46057.1"/>
    <property type="molecule type" value="Genomic_DNA"/>
</dbReference>
<comment type="caution">
    <text evidence="2">The sequence shown here is derived from an EMBL/GenBank/DDBJ whole genome shotgun (WGS) entry which is preliminary data.</text>
</comment>
<keyword evidence="3" id="KW-1185">Reference proteome</keyword>
<dbReference type="RefSeq" id="WP_053401121.1">
    <property type="nucleotide sequence ID" value="NZ_JAUKEN010000001.1"/>
</dbReference>
<reference evidence="3" key="1">
    <citation type="submission" date="2015-08" db="EMBL/GenBank/DDBJ databases">
        <title>Fjat-14210 dsm16467.</title>
        <authorList>
            <person name="Liu B."/>
            <person name="Wang J."/>
            <person name="Zhu Y."/>
            <person name="Liu G."/>
            <person name="Chen Q."/>
            <person name="Chen Z."/>
            <person name="Lan J."/>
            <person name="Che J."/>
            <person name="Ge C."/>
            <person name="Shi H."/>
            <person name="Pan Z."/>
            <person name="Liu X."/>
        </authorList>
    </citation>
    <scope>NUCLEOTIDE SEQUENCE [LARGE SCALE GENOMIC DNA]</scope>
    <source>
        <strain evidence="3">DSM 16467</strain>
    </source>
</reference>
<dbReference type="OrthoDB" id="2901763at2"/>